<protein>
    <recommendedName>
        <fullName evidence="3">GpE family phage tail protein</fullName>
    </recommendedName>
</protein>
<sequence length="47" mass="5712">MWQLDEILLLVLRLQPAEIDGLEMDDYWQWVGAADREIKRRIKAQER</sequence>
<gene>
    <name evidence="1" type="ORF">P608_17480</name>
</gene>
<organism evidence="1 2">
    <name type="scientific">Comamonas thiooxydans</name>
    <dbReference type="NCBI Taxonomy" id="363952"/>
    <lineage>
        <taxon>Bacteria</taxon>
        <taxon>Pseudomonadati</taxon>
        <taxon>Pseudomonadota</taxon>
        <taxon>Betaproteobacteria</taxon>
        <taxon>Burkholderiales</taxon>
        <taxon>Comamonadaceae</taxon>
        <taxon>Comamonas</taxon>
    </lineage>
</organism>
<name>A0A0E3CET4_9BURK</name>
<keyword evidence="2" id="KW-1185">Reference proteome</keyword>
<dbReference type="EMBL" id="AWTP01000122">
    <property type="protein sequence ID" value="KGH08711.1"/>
    <property type="molecule type" value="Genomic_DNA"/>
</dbReference>
<comment type="caution">
    <text evidence="1">The sequence shown here is derived from an EMBL/GenBank/DDBJ whole genome shotgun (WGS) entry which is preliminary data.</text>
</comment>
<proteinExistence type="predicted"/>
<evidence type="ECO:0000313" key="2">
    <source>
        <dbReference type="Proteomes" id="UP000029549"/>
    </source>
</evidence>
<evidence type="ECO:0008006" key="3">
    <source>
        <dbReference type="Google" id="ProtNLM"/>
    </source>
</evidence>
<accession>A0A0E3CET4</accession>
<evidence type="ECO:0000313" key="1">
    <source>
        <dbReference type="EMBL" id="KGH08711.1"/>
    </source>
</evidence>
<reference evidence="1 2" key="1">
    <citation type="submission" date="2013-09" db="EMBL/GenBank/DDBJ databases">
        <title>High correlation between genotypes and phenotypes of environmental bacteria Comamonas testosteroni strains.</title>
        <authorList>
            <person name="Liu L."/>
            <person name="Zhu W."/>
            <person name="Xia X."/>
            <person name="Xu B."/>
            <person name="Luo M."/>
            <person name="Wang G."/>
        </authorList>
    </citation>
    <scope>NUCLEOTIDE SEQUENCE [LARGE SCALE GENOMIC DNA]</scope>
    <source>
        <strain evidence="1 2">DF2</strain>
    </source>
</reference>
<dbReference type="Proteomes" id="UP000029549">
    <property type="component" value="Unassembled WGS sequence"/>
</dbReference>
<dbReference type="AlphaFoldDB" id="A0A0E3CET4"/>